<evidence type="ECO:0000256" key="3">
    <source>
        <dbReference type="SAM" id="MobiDB-lite"/>
    </source>
</evidence>
<dbReference type="PANTHER" id="PTHR39161:SF1">
    <property type="entry name" value="ADAPTER PROTEIN MECA 1"/>
    <property type="match status" value="1"/>
</dbReference>
<dbReference type="Pfam" id="PF05389">
    <property type="entry name" value="MecA"/>
    <property type="match status" value="1"/>
</dbReference>
<comment type="caution">
    <text evidence="4">The sequence shown here is derived from an EMBL/GenBank/DDBJ whole genome shotgun (WGS) entry which is preliminary data.</text>
</comment>
<dbReference type="OrthoDB" id="2360201at2"/>
<evidence type="ECO:0000256" key="1">
    <source>
        <dbReference type="ARBA" id="ARBA00005397"/>
    </source>
</evidence>
<dbReference type="HAMAP" id="MF_01124">
    <property type="entry name" value="MecA"/>
    <property type="match status" value="1"/>
</dbReference>
<protein>
    <recommendedName>
        <fullName evidence="2">Adapter protein MecA</fullName>
    </recommendedName>
</protein>
<name>A0A4R2P6X2_9BACL</name>
<dbReference type="PANTHER" id="PTHR39161">
    <property type="entry name" value="ADAPTER PROTEIN MECA"/>
    <property type="match status" value="1"/>
</dbReference>
<feature type="compositionally biased region" description="Acidic residues" evidence="3">
    <location>
        <begin position="128"/>
        <end position="137"/>
    </location>
</feature>
<organism evidence="4 5">
    <name type="scientific">Scopulibacillus darangshiensis</name>
    <dbReference type="NCBI Taxonomy" id="442528"/>
    <lineage>
        <taxon>Bacteria</taxon>
        <taxon>Bacillati</taxon>
        <taxon>Bacillota</taxon>
        <taxon>Bacilli</taxon>
        <taxon>Bacillales</taxon>
        <taxon>Sporolactobacillaceae</taxon>
        <taxon>Scopulibacillus</taxon>
    </lineage>
</organism>
<comment type="similarity">
    <text evidence="1 2">Belongs to the MecA family.</text>
</comment>
<gene>
    <name evidence="2" type="primary">mecA</name>
    <name evidence="4" type="ORF">EV207_10832</name>
</gene>
<feature type="compositionally biased region" description="Basic and acidic residues" evidence="3">
    <location>
        <begin position="116"/>
        <end position="127"/>
    </location>
</feature>
<comment type="subunit">
    <text evidence="2">Homodimer.</text>
</comment>
<sequence length="237" mass="27799">MDIERVNDYTLKFYISYLDIENRGFDREEIWYNRERGEELFWEIMDEAHNQESFPLEGPLWIQVQAMEKGLEIIVTRAQLSQDGSKLELPISEDKHLDIPVNEGLESLISEHFQTDKAEKNGTKEAGDDGSDEELGDDGDLTFLIRFDDLEDVINLSHEFIDHPSVDTALYVYENDYYLDVIFYEDMSEFEQDNRLSCILEYGYETERTIHFIQEYGTEVISENALGDIKKHFPKHS</sequence>
<keyword evidence="5" id="KW-1185">Reference proteome</keyword>
<evidence type="ECO:0000256" key="2">
    <source>
        <dbReference type="HAMAP-Rule" id="MF_01124"/>
    </source>
</evidence>
<dbReference type="InterPro" id="IPR038471">
    <property type="entry name" value="MecA_C_sf"/>
</dbReference>
<dbReference type="InterPro" id="IPR008681">
    <property type="entry name" value="Neg-reg_MecA"/>
</dbReference>
<dbReference type="GO" id="GO:0030674">
    <property type="term" value="F:protein-macromolecule adaptor activity"/>
    <property type="evidence" value="ECO:0007669"/>
    <property type="project" value="UniProtKB-UniRule"/>
</dbReference>
<evidence type="ECO:0000313" key="5">
    <source>
        <dbReference type="Proteomes" id="UP000295416"/>
    </source>
</evidence>
<dbReference type="Proteomes" id="UP000295416">
    <property type="component" value="Unassembled WGS sequence"/>
</dbReference>
<proteinExistence type="inferred from homology"/>
<reference evidence="4 5" key="1">
    <citation type="submission" date="2019-03" db="EMBL/GenBank/DDBJ databases">
        <title>Genomic Encyclopedia of Type Strains, Phase IV (KMG-IV): sequencing the most valuable type-strain genomes for metagenomic binning, comparative biology and taxonomic classification.</title>
        <authorList>
            <person name="Goeker M."/>
        </authorList>
    </citation>
    <scope>NUCLEOTIDE SEQUENCE [LARGE SCALE GENOMIC DNA]</scope>
    <source>
        <strain evidence="4 5">DSM 19377</strain>
    </source>
</reference>
<dbReference type="RefSeq" id="WP_132745297.1">
    <property type="nucleotide sequence ID" value="NZ_SLXK01000008.1"/>
</dbReference>
<dbReference type="AlphaFoldDB" id="A0A4R2P6X2"/>
<feature type="region of interest" description="Disordered" evidence="3">
    <location>
        <begin position="116"/>
        <end position="137"/>
    </location>
</feature>
<comment type="function">
    <text evidence="2">Enables the recognition and targeting of unfolded and aggregated proteins to the ClpC protease or to other proteins involved in proteolysis.</text>
</comment>
<dbReference type="EMBL" id="SLXK01000008">
    <property type="protein sequence ID" value="TCP29741.1"/>
    <property type="molecule type" value="Genomic_DNA"/>
</dbReference>
<accession>A0A4R2P6X2</accession>
<dbReference type="NCBIfam" id="NF002644">
    <property type="entry name" value="PRK02315.1-5"/>
    <property type="match status" value="1"/>
</dbReference>
<dbReference type="PIRSF" id="PIRSF029008">
    <property type="entry name" value="MecA"/>
    <property type="match status" value="1"/>
</dbReference>
<comment type="domain">
    <text evidence="2">The N-terminal domain probably binds unfolded/aggregated proteins; the C-terminal domain interacts with ClpC.</text>
</comment>
<evidence type="ECO:0000313" key="4">
    <source>
        <dbReference type="EMBL" id="TCP29741.1"/>
    </source>
</evidence>
<dbReference type="Gene3D" id="3.30.70.1950">
    <property type="match status" value="1"/>
</dbReference>